<dbReference type="EMBL" id="VSRR010004072">
    <property type="protein sequence ID" value="MPC38463.1"/>
    <property type="molecule type" value="Genomic_DNA"/>
</dbReference>
<evidence type="ECO:0000313" key="2">
    <source>
        <dbReference type="Proteomes" id="UP000324222"/>
    </source>
</evidence>
<keyword evidence="2" id="KW-1185">Reference proteome</keyword>
<name>A0A5B7F039_PORTR</name>
<comment type="caution">
    <text evidence="1">The sequence shown here is derived from an EMBL/GenBank/DDBJ whole genome shotgun (WGS) entry which is preliminary data.</text>
</comment>
<accession>A0A5B7F039</accession>
<dbReference type="Proteomes" id="UP000324222">
    <property type="component" value="Unassembled WGS sequence"/>
</dbReference>
<gene>
    <name evidence="1" type="ORF">E2C01_031970</name>
</gene>
<protein>
    <submittedName>
        <fullName evidence="1">Uncharacterized protein</fullName>
    </submittedName>
</protein>
<evidence type="ECO:0000313" key="1">
    <source>
        <dbReference type="EMBL" id="MPC38463.1"/>
    </source>
</evidence>
<dbReference type="AlphaFoldDB" id="A0A5B7F039"/>
<sequence>MILPYTFPYLFRDKQPFRKSTDHAGILQNA</sequence>
<proteinExistence type="predicted"/>
<reference evidence="1 2" key="1">
    <citation type="submission" date="2019-05" db="EMBL/GenBank/DDBJ databases">
        <title>Another draft genome of Portunus trituberculatus and its Hox gene families provides insights of decapod evolution.</title>
        <authorList>
            <person name="Jeong J.-H."/>
            <person name="Song I."/>
            <person name="Kim S."/>
            <person name="Choi T."/>
            <person name="Kim D."/>
            <person name="Ryu S."/>
            <person name="Kim W."/>
        </authorList>
    </citation>
    <scope>NUCLEOTIDE SEQUENCE [LARGE SCALE GENOMIC DNA]</scope>
    <source>
        <tissue evidence="1">Muscle</tissue>
    </source>
</reference>
<organism evidence="1 2">
    <name type="scientific">Portunus trituberculatus</name>
    <name type="common">Swimming crab</name>
    <name type="synonym">Neptunus trituberculatus</name>
    <dbReference type="NCBI Taxonomy" id="210409"/>
    <lineage>
        <taxon>Eukaryota</taxon>
        <taxon>Metazoa</taxon>
        <taxon>Ecdysozoa</taxon>
        <taxon>Arthropoda</taxon>
        <taxon>Crustacea</taxon>
        <taxon>Multicrustacea</taxon>
        <taxon>Malacostraca</taxon>
        <taxon>Eumalacostraca</taxon>
        <taxon>Eucarida</taxon>
        <taxon>Decapoda</taxon>
        <taxon>Pleocyemata</taxon>
        <taxon>Brachyura</taxon>
        <taxon>Eubrachyura</taxon>
        <taxon>Portunoidea</taxon>
        <taxon>Portunidae</taxon>
        <taxon>Portuninae</taxon>
        <taxon>Portunus</taxon>
    </lineage>
</organism>